<feature type="domain" description="Protein arginine N-methyltransferase" evidence="16">
    <location>
        <begin position="366"/>
        <end position="466"/>
    </location>
</feature>
<dbReference type="EC" id="2.1.1.319" evidence="2"/>
<dbReference type="SUPFAM" id="SSF53335">
    <property type="entry name" value="S-adenosyl-L-methionine-dependent methyltransferases"/>
    <property type="match status" value="1"/>
</dbReference>
<protein>
    <recommendedName>
        <fullName evidence="2">type I protein arginine methyltransferase</fullName>
        <ecNumber evidence="2">2.1.1.319</ecNumber>
    </recommendedName>
</protein>
<evidence type="ECO:0000259" key="15">
    <source>
        <dbReference type="Pfam" id="PF21137"/>
    </source>
</evidence>
<keyword evidence="3" id="KW-0963">Cytoplasm</keyword>
<dbReference type="PANTHER" id="PTHR11006:SF53">
    <property type="entry name" value="PROTEIN ARGININE N-METHYLTRANSFERASE 3"/>
    <property type="match status" value="1"/>
</dbReference>
<comment type="subcellular location">
    <subcellularLocation>
        <location evidence="1">Cytoplasm</location>
        <location evidence="1">Cytosol</location>
    </subcellularLocation>
</comment>
<dbReference type="PANTHER" id="PTHR11006">
    <property type="entry name" value="PROTEIN ARGININE N-METHYLTRANSFERASE"/>
    <property type="match status" value="1"/>
</dbReference>
<dbReference type="GO" id="GO:0008270">
    <property type="term" value="F:zinc ion binding"/>
    <property type="evidence" value="ECO:0007669"/>
    <property type="project" value="UniProtKB-KW"/>
</dbReference>
<feature type="compositionally biased region" description="Acidic residues" evidence="13">
    <location>
        <begin position="139"/>
        <end position="151"/>
    </location>
</feature>
<keyword evidence="7" id="KW-0479">Metal-binding</keyword>
<sequence>MSIRFNFAGLPHTQDHAGDRTVSSGSDSEDCTEEDDNFDDWVSDHEQLQPCPSLFEDKTFTTATEALTYDKTTHGFDLDATSKQWKLDLHRRIRLINFIRKHKLTPADVGNLTDTESFFTSDDYLIPVIEDDPLLQLDFDDDWSDDDEDGPSTELTPGPPSDLPTALRRIQILEEKLSQAQMNLSDYRKFVTQNLDISSLAEIINDPDPSTTGEAPRDDDTHYFLSYEYNGMHQIKSGHLPTPHLSSRNPILFRDAIVLDVGCGTGVLSLFAAKSGAKHVYAVDASGIAEKAEKIVRENGLQDVVTVIRGKVEEIRLPDGVDHVDIIISEWMGYALLYESMLDSVLLARDRFLRPNGGVMAPSQCRMMLALCEGNEIVKDRVDFWDDIYGFDLSEMAQSIYKDAIIDVVSPESVVSEPYLLKDLHLQTTTSRQLEFTSPFSLTSTSPMRTKIHALVLYFDTFFTTTGVHLPPDVPVRNIKDGDVTLAEVWPIAGKPPPKRRASLSPGLKEREEKRVISFSTGPTSQPTHWMQTIFLLKDPILAEEGTVVSGTFYCKKSDFNSRELEVEIHYSVRKSADAPASEVTVQMYKVH</sequence>
<feature type="region of interest" description="Disordered" evidence="13">
    <location>
        <begin position="14"/>
        <end position="35"/>
    </location>
</feature>
<keyword evidence="5 12" id="KW-0808">Transferase</keyword>
<dbReference type="GO" id="GO:0005634">
    <property type="term" value="C:nucleus"/>
    <property type="evidence" value="ECO:0007669"/>
    <property type="project" value="TreeGrafter"/>
</dbReference>
<dbReference type="AlphaFoldDB" id="A0AAD4BIE1"/>
<dbReference type="InterPro" id="IPR029063">
    <property type="entry name" value="SAM-dependent_MTases_sf"/>
</dbReference>
<dbReference type="InterPro" id="IPR025799">
    <property type="entry name" value="Arg_MeTrfase"/>
</dbReference>
<keyword evidence="8" id="KW-0863">Zinc-finger</keyword>
<evidence type="ECO:0000256" key="12">
    <source>
        <dbReference type="PROSITE-ProRule" id="PRU01015"/>
    </source>
</evidence>
<accession>A0AAD4BIE1</accession>
<evidence type="ECO:0000256" key="11">
    <source>
        <dbReference type="ARBA" id="ARBA00049303"/>
    </source>
</evidence>
<evidence type="ECO:0000256" key="6">
    <source>
        <dbReference type="ARBA" id="ARBA00022691"/>
    </source>
</evidence>
<dbReference type="Gene3D" id="3.40.50.150">
    <property type="entry name" value="Vaccinia Virus protein VP39"/>
    <property type="match status" value="1"/>
</dbReference>
<evidence type="ECO:0000256" key="4">
    <source>
        <dbReference type="ARBA" id="ARBA00022603"/>
    </source>
</evidence>
<dbReference type="CDD" id="cd02440">
    <property type="entry name" value="AdoMet_MTases"/>
    <property type="match status" value="1"/>
</dbReference>
<dbReference type="InterPro" id="IPR049482">
    <property type="entry name" value="ANM3-like_C2H2_Zf"/>
</dbReference>
<proteinExistence type="predicted"/>
<evidence type="ECO:0000256" key="8">
    <source>
        <dbReference type="ARBA" id="ARBA00022771"/>
    </source>
</evidence>
<dbReference type="GO" id="GO:0032259">
    <property type="term" value="P:methylation"/>
    <property type="evidence" value="ECO:0007669"/>
    <property type="project" value="UniProtKB-KW"/>
</dbReference>
<keyword evidence="18" id="KW-1185">Reference proteome</keyword>
<keyword evidence="6 12" id="KW-0949">S-adenosyl-L-methionine</keyword>
<dbReference type="GO" id="GO:0042054">
    <property type="term" value="F:histone methyltransferase activity"/>
    <property type="evidence" value="ECO:0007669"/>
    <property type="project" value="TreeGrafter"/>
</dbReference>
<dbReference type="InterPro" id="IPR036236">
    <property type="entry name" value="Znf_C2H2_sf"/>
</dbReference>
<comment type="catalytic activity">
    <reaction evidence="11">
        <text>L-arginyl-[protein] + S-adenosyl-L-methionine = N(omega)-methyl-L-arginyl-[protein] + S-adenosyl-L-homocysteine + H(+)</text>
        <dbReference type="Rhea" id="RHEA:48100"/>
        <dbReference type="Rhea" id="RHEA-COMP:10532"/>
        <dbReference type="Rhea" id="RHEA-COMP:11990"/>
        <dbReference type="ChEBI" id="CHEBI:15378"/>
        <dbReference type="ChEBI" id="CHEBI:29965"/>
        <dbReference type="ChEBI" id="CHEBI:57856"/>
        <dbReference type="ChEBI" id="CHEBI:59789"/>
        <dbReference type="ChEBI" id="CHEBI:65280"/>
    </reaction>
    <physiologicalReaction direction="left-to-right" evidence="11">
        <dbReference type="Rhea" id="RHEA:48101"/>
    </physiologicalReaction>
</comment>
<evidence type="ECO:0000256" key="2">
    <source>
        <dbReference type="ARBA" id="ARBA00011925"/>
    </source>
</evidence>
<dbReference type="SUPFAM" id="SSF57667">
    <property type="entry name" value="beta-beta-alpha zinc fingers"/>
    <property type="match status" value="1"/>
</dbReference>
<feature type="domain" description="Methyltransferase" evidence="14">
    <location>
        <begin position="258"/>
        <end position="357"/>
    </location>
</feature>
<comment type="caution">
    <text evidence="17">The sequence shown here is derived from an EMBL/GenBank/DDBJ whole genome shotgun (WGS) entry which is preliminary data.</text>
</comment>
<dbReference type="EMBL" id="WHUW01000054">
    <property type="protein sequence ID" value="KAF8430973.1"/>
    <property type="molecule type" value="Genomic_DNA"/>
</dbReference>
<evidence type="ECO:0000313" key="18">
    <source>
        <dbReference type="Proteomes" id="UP001194468"/>
    </source>
</evidence>
<gene>
    <name evidence="17" type="ORF">L210DRAFT_3614569</name>
</gene>
<dbReference type="Pfam" id="PF13649">
    <property type="entry name" value="Methyltransf_25"/>
    <property type="match status" value="1"/>
</dbReference>
<dbReference type="InterPro" id="IPR041698">
    <property type="entry name" value="Methyltransf_25"/>
</dbReference>
<dbReference type="GO" id="GO:0005829">
    <property type="term" value="C:cytosol"/>
    <property type="evidence" value="ECO:0007669"/>
    <property type="project" value="UniProtKB-SubCell"/>
</dbReference>
<feature type="domain" description="Protein arginine N-methyltransferase" evidence="16">
    <location>
        <begin position="514"/>
        <end position="574"/>
    </location>
</feature>
<feature type="domain" description="Protein arginine N-methyltransferase 3-like C2H2 zinc finger" evidence="15">
    <location>
        <begin position="83"/>
        <end position="127"/>
    </location>
</feature>
<dbReference type="Gene3D" id="2.70.160.11">
    <property type="entry name" value="Hnrnp arginine n-methyltransferase1"/>
    <property type="match status" value="1"/>
</dbReference>
<name>A0AAD4BIE1_BOLED</name>
<evidence type="ECO:0000256" key="9">
    <source>
        <dbReference type="ARBA" id="ARBA00022833"/>
    </source>
</evidence>
<dbReference type="FunFam" id="3.40.50.150:FF:000003">
    <property type="entry name" value="Blast:Protein arginine N-methyltransferase 1"/>
    <property type="match status" value="1"/>
</dbReference>
<comment type="catalytic activity">
    <reaction evidence="10">
        <text>L-arginyl-[protein] + 2 S-adenosyl-L-methionine = N(omega),N(omega)-dimethyl-L-arginyl-[protein] + 2 S-adenosyl-L-homocysteine + 2 H(+)</text>
        <dbReference type="Rhea" id="RHEA:48096"/>
        <dbReference type="Rhea" id="RHEA-COMP:10532"/>
        <dbReference type="Rhea" id="RHEA-COMP:11991"/>
        <dbReference type="ChEBI" id="CHEBI:15378"/>
        <dbReference type="ChEBI" id="CHEBI:29965"/>
        <dbReference type="ChEBI" id="CHEBI:57856"/>
        <dbReference type="ChEBI" id="CHEBI:59789"/>
        <dbReference type="ChEBI" id="CHEBI:61897"/>
        <dbReference type="EC" id="2.1.1.319"/>
    </reaction>
    <physiologicalReaction direction="left-to-right" evidence="10">
        <dbReference type="Rhea" id="RHEA:48097"/>
    </physiologicalReaction>
</comment>
<organism evidence="17 18">
    <name type="scientific">Boletus edulis BED1</name>
    <dbReference type="NCBI Taxonomy" id="1328754"/>
    <lineage>
        <taxon>Eukaryota</taxon>
        <taxon>Fungi</taxon>
        <taxon>Dikarya</taxon>
        <taxon>Basidiomycota</taxon>
        <taxon>Agaricomycotina</taxon>
        <taxon>Agaricomycetes</taxon>
        <taxon>Agaricomycetidae</taxon>
        <taxon>Boletales</taxon>
        <taxon>Boletineae</taxon>
        <taxon>Boletaceae</taxon>
        <taxon>Boletoideae</taxon>
        <taxon>Boletus</taxon>
    </lineage>
</organism>
<evidence type="ECO:0000259" key="16">
    <source>
        <dbReference type="Pfam" id="PF22528"/>
    </source>
</evidence>
<evidence type="ECO:0000256" key="7">
    <source>
        <dbReference type="ARBA" id="ARBA00022723"/>
    </source>
</evidence>
<evidence type="ECO:0000256" key="1">
    <source>
        <dbReference type="ARBA" id="ARBA00004514"/>
    </source>
</evidence>
<dbReference type="Pfam" id="PF21137">
    <property type="entry name" value="ANM3_C2H2_Zf"/>
    <property type="match status" value="1"/>
</dbReference>
<keyword evidence="4 12" id="KW-0489">Methyltransferase</keyword>
<keyword evidence="9" id="KW-0862">Zinc</keyword>
<reference evidence="17" key="1">
    <citation type="submission" date="2019-10" db="EMBL/GenBank/DDBJ databases">
        <authorList>
            <consortium name="DOE Joint Genome Institute"/>
            <person name="Kuo A."/>
            <person name="Miyauchi S."/>
            <person name="Kiss E."/>
            <person name="Drula E."/>
            <person name="Kohler A."/>
            <person name="Sanchez-Garcia M."/>
            <person name="Andreopoulos B."/>
            <person name="Barry K.W."/>
            <person name="Bonito G."/>
            <person name="Buee M."/>
            <person name="Carver A."/>
            <person name="Chen C."/>
            <person name="Cichocki N."/>
            <person name="Clum A."/>
            <person name="Culley D."/>
            <person name="Crous P.W."/>
            <person name="Fauchery L."/>
            <person name="Girlanda M."/>
            <person name="Hayes R."/>
            <person name="Keri Z."/>
            <person name="LaButti K."/>
            <person name="Lipzen A."/>
            <person name="Lombard V."/>
            <person name="Magnuson J."/>
            <person name="Maillard F."/>
            <person name="Morin E."/>
            <person name="Murat C."/>
            <person name="Nolan M."/>
            <person name="Ohm R."/>
            <person name="Pangilinan J."/>
            <person name="Pereira M."/>
            <person name="Perotto S."/>
            <person name="Peter M."/>
            <person name="Riley R."/>
            <person name="Sitrit Y."/>
            <person name="Stielow B."/>
            <person name="Szollosi G."/>
            <person name="Zifcakova L."/>
            <person name="Stursova M."/>
            <person name="Spatafora J.W."/>
            <person name="Tedersoo L."/>
            <person name="Vaario L.-M."/>
            <person name="Yamada A."/>
            <person name="Yan M."/>
            <person name="Wang P."/>
            <person name="Xu J."/>
            <person name="Bruns T."/>
            <person name="Baldrian P."/>
            <person name="Vilgalys R."/>
            <person name="Henrissat B."/>
            <person name="Grigoriev I.V."/>
            <person name="Hibbett D."/>
            <person name="Nagy L.G."/>
            <person name="Martin F.M."/>
        </authorList>
    </citation>
    <scope>NUCLEOTIDE SEQUENCE</scope>
    <source>
        <strain evidence="17">BED1</strain>
    </source>
</reference>
<evidence type="ECO:0000313" key="17">
    <source>
        <dbReference type="EMBL" id="KAF8430973.1"/>
    </source>
</evidence>
<evidence type="ECO:0000259" key="14">
    <source>
        <dbReference type="Pfam" id="PF13649"/>
    </source>
</evidence>
<evidence type="ECO:0000256" key="13">
    <source>
        <dbReference type="SAM" id="MobiDB-lite"/>
    </source>
</evidence>
<dbReference type="Pfam" id="PF22528">
    <property type="entry name" value="PRMT_C"/>
    <property type="match status" value="2"/>
</dbReference>
<dbReference type="PROSITE" id="PS51678">
    <property type="entry name" value="SAM_MT_PRMT"/>
    <property type="match status" value="1"/>
</dbReference>
<evidence type="ECO:0000256" key="3">
    <source>
        <dbReference type="ARBA" id="ARBA00022490"/>
    </source>
</evidence>
<evidence type="ECO:0000256" key="5">
    <source>
        <dbReference type="ARBA" id="ARBA00022679"/>
    </source>
</evidence>
<evidence type="ECO:0000256" key="10">
    <source>
        <dbReference type="ARBA" id="ARBA00047384"/>
    </source>
</evidence>
<reference evidence="17" key="2">
    <citation type="journal article" date="2020" name="Nat. Commun.">
        <title>Large-scale genome sequencing of mycorrhizal fungi provides insights into the early evolution of symbiotic traits.</title>
        <authorList>
            <person name="Miyauchi S."/>
            <person name="Kiss E."/>
            <person name="Kuo A."/>
            <person name="Drula E."/>
            <person name="Kohler A."/>
            <person name="Sanchez-Garcia M."/>
            <person name="Morin E."/>
            <person name="Andreopoulos B."/>
            <person name="Barry K.W."/>
            <person name="Bonito G."/>
            <person name="Buee M."/>
            <person name="Carver A."/>
            <person name="Chen C."/>
            <person name="Cichocki N."/>
            <person name="Clum A."/>
            <person name="Culley D."/>
            <person name="Crous P.W."/>
            <person name="Fauchery L."/>
            <person name="Girlanda M."/>
            <person name="Hayes R.D."/>
            <person name="Keri Z."/>
            <person name="LaButti K."/>
            <person name="Lipzen A."/>
            <person name="Lombard V."/>
            <person name="Magnuson J."/>
            <person name="Maillard F."/>
            <person name="Murat C."/>
            <person name="Nolan M."/>
            <person name="Ohm R.A."/>
            <person name="Pangilinan J."/>
            <person name="Pereira M.F."/>
            <person name="Perotto S."/>
            <person name="Peter M."/>
            <person name="Pfister S."/>
            <person name="Riley R."/>
            <person name="Sitrit Y."/>
            <person name="Stielow J.B."/>
            <person name="Szollosi G."/>
            <person name="Zifcakova L."/>
            <person name="Stursova M."/>
            <person name="Spatafora J.W."/>
            <person name="Tedersoo L."/>
            <person name="Vaario L.M."/>
            <person name="Yamada A."/>
            <person name="Yan M."/>
            <person name="Wang P."/>
            <person name="Xu J."/>
            <person name="Bruns T."/>
            <person name="Baldrian P."/>
            <person name="Vilgalys R."/>
            <person name="Dunand C."/>
            <person name="Henrissat B."/>
            <person name="Grigoriev I.V."/>
            <person name="Hibbett D."/>
            <person name="Nagy L.G."/>
            <person name="Martin F.M."/>
        </authorList>
    </citation>
    <scope>NUCLEOTIDE SEQUENCE</scope>
    <source>
        <strain evidence="17">BED1</strain>
    </source>
</reference>
<dbReference type="Proteomes" id="UP001194468">
    <property type="component" value="Unassembled WGS sequence"/>
</dbReference>
<feature type="region of interest" description="Disordered" evidence="13">
    <location>
        <begin position="139"/>
        <end position="164"/>
    </location>
</feature>
<dbReference type="InterPro" id="IPR055135">
    <property type="entry name" value="PRMT_dom"/>
</dbReference>
<dbReference type="GO" id="GO:0035242">
    <property type="term" value="F:protein-arginine omega-N asymmetric methyltransferase activity"/>
    <property type="evidence" value="ECO:0007669"/>
    <property type="project" value="UniProtKB-EC"/>
</dbReference>